<dbReference type="InterPro" id="IPR036890">
    <property type="entry name" value="HATPase_C_sf"/>
</dbReference>
<dbReference type="InterPro" id="IPR003594">
    <property type="entry name" value="HATPase_dom"/>
</dbReference>
<gene>
    <name evidence="11" type="ORF">D7294_28915</name>
</gene>
<dbReference type="RefSeq" id="WP_120684765.1">
    <property type="nucleotide sequence ID" value="NZ_RBAL01000028.1"/>
</dbReference>
<evidence type="ECO:0000313" key="12">
    <source>
        <dbReference type="Proteomes" id="UP000272474"/>
    </source>
</evidence>
<dbReference type="InterPro" id="IPR011712">
    <property type="entry name" value="Sig_transdc_His_kin_sub3_dim/P"/>
</dbReference>
<dbReference type="OrthoDB" id="227596at2"/>
<evidence type="ECO:0000313" key="11">
    <source>
        <dbReference type="EMBL" id="RKN37076.1"/>
    </source>
</evidence>
<protein>
    <recommendedName>
        <fullName evidence="2">histidine kinase</fullName>
        <ecNumber evidence="2">2.7.13.3</ecNumber>
    </recommendedName>
</protein>
<feature type="transmembrane region" description="Helical" evidence="9">
    <location>
        <begin position="38"/>
        <end position="57"/>
    </location>
</feature>
<keyword evidence="3" id="KW-0597">Phosphoprotein</keyword>
<feature type="transmembrane region" description="Helical" evidence="9">
    <location>
        <begin position="69"/>
        <end position="98"/>
    </location>
</feature>
<evidence type="ECO:0000259" key="10">
    <source>
        <dbReference type="SMART" id="SM00387"/>
    </source>
</evidence>
<feature type="domain" description="Histidine kinase/HSP90-like ATPase" evidence="10">
    <location>
        <begin position="297"/>
        <end position="387"/>
    </location>
</feature>
<keyword evidence="9" id="KW-0812">Transmembrane</keyword>
<dbReference type="Gene3D" id="3.30.565.10">
    <property type="entry name" value="Histidine kinase-like ATPase, C-terminal domain"/>
    <property type="match status" value="1"/>
</dbReference>
<keyword evidence="12" id="KW-1185">Reference proteome</keyword>
<keyword evidence="8" id="KW-0902">Two-component regulatory system</keyword>
<keyword evidence="7" id="KW-0067">ATP-binding</keyword>
<feature type="transmembrane region" description="Helical" evidence="9">
    <location>
        <begin position="104"/>
        <end position="124"/>
    </location>
</feature>
<keyword evidence="4" id="KW-0808">Transferase</keyword>
<dbReference type="GO" id="GO:0000155">
    <property type="term" value="F:phosphorelay sensor kinase activity"/>
    <property type="evidence" value="ECO:0007669"/>
    <property type="project" value="InterPro"/>
</dbReference>
<keyword evidence="5" id="KW-0547">Nucleotide-binding</keyword>
<organism evidence="11 12">
    <name type="scientific">Streptomyces hoynatensis</name>
    <dbReference type="NCBI Taxonomy" id="1141874"/>
    <lineage>
        <taxon>Bacteria</taxon>
        <taxon>Bacillati</taxon>
        <taxon>Actinomycetota</taxon>
        <taxon>Actinomycetes</taxon>
        <taxon>Kitasatosporales</taxon>
        <taxon>Streptomycetaceae</taxon>
        <taxon>Streptomyces</taxon>
    </lineage>
</organism>
<dbReference type="Gene3D" id="1.20.5.1930">
    <property type="match status" value="1"/>
</dbReference>
<dbReference type="Proteomes" id="UP000272474">
    <property type="component" value="Unassembled WGS sequence"/>
</dbReference>
<evidence type="ECO:0000256" key="7">
    <source>
        <dbReference type="ARBA" id="ARBA00022840"/>
    </source>
</evidence>
<evidence type="ECO:0000256" key="4">
    <source>
        <dbReference type="ARBA" id="ARBA00022679"/>
    </source>
</evidence>
<evidence type="ECO:0000256" key="5">
    <source>
        <dbReference type="ARBA" id="ARBA00022741"/>
    </source>
</evidence>
<keyword evidence="6 11" id="KW-0418">Kinase</keyword>
<name>A0A3A9YPH4_9ACTN</name>
<evidence type="ECO:0000256" key="1">
    <source>
        <dbReference type="ARBA" id="ARBA00000085"/>
    </source>
</evidence>
<dbReference type="EMBL" id="RBAL01000028">
    <property type="protein sequence ID" value="RKN37076.1"/>
    <property type="molecule type" value="Genomic_DNA"/>
</dbReference>
<dbReference type="CDD" id="cd16917">
    <property type="entry name" value="HATPase_UhpB-NarQ-NarX-like"/>
    <property type="match status" value="1"/>
</dbReference>
<dbReference type="EC" id="2.7.13.3" evidence="2"/>
<dbReference type="GO" id="GO:0046983">
    <property type="term" value="F:protein dimerization activity"/>
    <property type="evidence" value="ECO:0007669"/>
    <property type="project" value="InterPro"/>
</dbReference>
<evidence type="ECO:0000256" key="6">
    <source>
        <dbReference type="ARBA" id="ARBA00022777"/>
    </source>
</evidence>
<evidence type="ECO:0000256" key="8">
    <source>
        <dbReference type="ARBA" id="ARBA00023012"/>
    </source>
</evidence>
<dbReference type="Pfam" id="PF02518">
    <property type="entry name" value="HATPase_c"/>
    <property type="match status" value="1"/>
</dbReference>
<feature type="transmembrane region" description="Helical" evidence="9">
    <location>
        <begin position="136"/>
        <end position="154"/>
    </location>
</feature>
<dbReference type="Pfam" id="PF07730">
    <property type="entry name" value="HisKA_3"/>
    <property type="match status" value="1"/>
</dbReference>
<dbReference type="InterPro" id="IPR050482">
    <property type="entry name" value="Sensor_HK_TwoCompSys"/>
</dbReference>
<comment type="catalytic activity">
    <reaction evidence="1">
        <text>ATP + protein L-histidine = ADP + protein N-phospho-L-histidine.</text>
        <dbReference type="EC" id="2.7.13.3"/>
    </reaction>
</comment>
<evidence type="ECO:0000256" key="3">
    <source>
        <dbReference type="ARBA" id="ARBA00022553"/>
    </source>
</evidence>
<dbReference type="GO" id="GO:0016020">
    <property type="term" value="C:membrane"/>
    <property type="evidence" value="ECO:0007669"/>
    <property type="project" value="InterPro"/>
</dbReference>
<dbReference type="GO" id="GO:0005524">
    <property type="term" value="F:ATP binding"/>
    <property type="evidence" value="ECO:0007669"/>
    <property type="project" value="UniProtKB-KW"/>
</dbReference>
<proteinExistence type="predicted"/>
<dbReference type="PANTHER" id="PTHR24421:SF10">
    <property type="entry name" value="NITRATE_NITRITE SENSOR PROTEIN NARQ"/>
    <property type="match status" value="1"/>
</dbReference>
<keyword evidence="9" id="KW-0472">Membrane</keyword>
<feature type="transmembrane region" description="Helical" evidence="9">
    <location>
        <begin position="14"/>
        <end position="32"/>
    </location>
</feature>
<sequence length="399" mass="42511">MTGRFVQAFRWDRAALLALTGLLVEVGLLLFHRGDGGFARPLAGLAAAVCGCLLLGLRHRRPVTVAVLVMLLAFVYYPVSTLDGPLALVVYLVALYHLARTGRLAAAIAMAAATMLAVTAGELLQTGNHRNVDNIAILLFGGWFLSLIALGHALHIRQQHQSEAEERALAAERERDLRAAQSATEERLRLARELHDVIGHSMSLINVQATAALHRSRKRPGETAELIHALEAVRESSKEALRELRATLGVLRQVDETAPVEPVAGLERLPELAGRARATGLDLAVATTGEAPVLPPQISLAAYRIVQESLTNITRHAQAEHAVVRVEYTAGEVHLSITDDGLGARHGATGSGLAGMAARARALGGELTACNALGGGFRVTARLPLPANDALPQPHRLFG</sequence>
<comment type="caution">
    <text evidence="11">The sequence shown here is derived from an EMBL/GenBank/DDBJ whole genome shotgun (WGS) entry which is preliminary data.</text>
</comment>
<evidence type="ECO:0000256" key="2">
    <source>
        <dbReference type="ARBA" id="ARBA00012438"/>
    </source>
</evidence>
<reference evidence="11 12" key="1">
    <citation type="journal article" date="2014" name="Int. J. Syst. Evol. Microbiol.">
        <title>Streptomyces hoynatensis sp. nov., isolated from deep marine sediment.</title>
        <authorList>
            <person name="Veyisoglu A."/>
            <person name="Sahin N."/>
        </authorList>
    </citation>
    <scope>NUCLEOTIDE SEQUENCE [LARGE SCALE GENOMIC DNA]</scope>
    <source>
        <strain evidence="11 12">KCTC 29097</strain>
    </source>
</reference>
<evidence type="ECO:0000256" key="9">
    <source>
        <dbReference type="SAM" id="Phobius"/>
    </source>
</evidence>
<keyword evidence="9" id="KW-1133">Transmembrane helix</keyword>
<dbReference type="AlphaFoldDB" id="A0A3A9YPH4"/>
<dbReference type="PANTHER" id="PTHR24421">
    <property type="entry name" value="NITRATE/NITRITE SENSOR PROTEIN NARX-RELATED"/>
    <property type="match status" value="1"/>
</dbReference>
<dbReference type="SUPFAM" id="SSF55874">
    <property type="entry name" value="ATPase domain of HSP90 chaperone/DNA topoisomerase II/histidine kinase"/>
    <property type="match status" value="1"/>
</dbReference>
<dbReference type="SMART" id="SM00387">
    <property type="entry name" value="HATPase_c"/>
    <property type="match status" value="1"/>
</dbReference>
<accession>A0A3A9YPH4</accession>